<sequence length="214" mass="24552">MRRHGPGGLALLLAAVATSAVQAQSLEFWPELQFQYRYDDRSKLIGMLALARDIDELSVYQAEQGLLVEHIFADWFRGRLGYRHASATDGGPFSENRLLTEQTFRVFAPAEVMVDLRTREDFRWLNTGFSFRLRERLQAQRDMQWRDWTFTPYASAEIFYDTRYDQISRLRFVGGVALPVGAHFTVEPYYALQPDLAPQPALVHAVGLVLTTAF</sequence>
<dbReference type="EMBL" id="FUWJ01000016">
    <property type="protein sequence ID" value="SKA38585.1"/>
    <property type="molecule type" value="Genomic_DNA"/>
</dbReference>
<evidence type="ECO:0000256" key="1">
    <source>
        <dbReference type="SAM" id="SignalP"/>
    </source>
</evidence>
<evidence type="ECO:0000313" key="3">
    <source>
        <dbReference type="Proteomes" id="UP000190092"/>
    </source>
</evidence>
<protein>
    <recommendedName>
        <fullName evidence="4">DUF2490 domain-containing protein</fullName>
    </recommendedName>
</protein>
<keyword evidence="1" id="KW-0732">Signal</keyword>
<dbReference type="STRING" id="225324.SAMN02745126_06056"/>
<dbReference type="AlphaFoldDB" id="A0A1T4TDK4"/>
<organism evidence="2 3">
    <name type="scientific">Enhydrobacter aerosaccus</name>
    <dbReference type="NCBI Taxonomy" id="225324"/>
    <lineage>
        <taxon>Bacteria</taxon>
        <taxon>Pseudomonadati</taxon>
        <taxon>Pseudomonadota</taxon>
        <taxon>Alphaproteobacteria</taxon>
        <taxon>Hyphomicrobiales</taxon>
        <taxon>Enhydrobacter</taxon>
    </lineage>
</organism>
<accession>A0A1T4TDK4</accession>
<dbReference type="Proteomes" id="UP000190092">
    <property type="component" value="Unassembled WGS sequence"/>
</dbReference>
<feature type="chain" id="PRO_5012211013" description="DUF2490 domain-containing protein" evidence="1">
    <location>
        <begin position="24"/>
        <end position="214"/>
    </location>
</feature>
<proteinExistence type="predicted"/>
<name>A0A1T4TDK4_9HYPH</name>
<gene>
    <name evidence="2" type="ORF">SAMN02745126_06056</name>
</gene>
<dbReference type="RefSeq" id="WP_170921227.1">
    <property type="nucleotide sequence ID" value="NZ_FUWJ01000016.1"/>
</dbReference>
<evidence type="ECO:0000313" key="2">
    <source>
        <dbReference type="EMBL" id="SKA38585.1"/>
    </source>
</evidence>
<feature type="signal peptide" evidence="1">
    <location>
        <begin position="1"/>
        <end position="23"/>
    </location>
</feature>
<dbReference type="Pfam" id="PF10677">
    <property type="entry name" value="DUF2490"/>
    <property type="match status" value="1"/>
</dbReference>
<evidence type="ECO:0008006" key="4">
    <source>
        <dbReference type="Google" id="ProtNLM"/>
    </source>
</evidence>
<dbReference type="InterPro" id="IPR019619">
    <property type="entry name" value="DUF2490"/>
</dbReference>
<reference evidence="3" key="1">
    <citation type="submission" date="2017-02" db="EMBL/GenBank/DDBJ databases">
        <authorList>
            <person name="Varghese N."/>
            <person name="Submissions S."/>
        </authorList>
    </citation>
    <scope>NUCLEOTIDE SEQUENCE [LARGE SCALE GENOMIC DNA]</scope>
    <source>
        <strain evidence="3">ATCC 27094</strain>
    </source>
</reference>
<keyword evidence="3" id="KW-1185">Reference proteome</keyword>